<gene>
    <name evidence="1" type="ordered locus">CHU_0230</name>
</gene>
<keyword evidence="1" id="KW-0418">Kinase</keyword>
<reference evidence="1 2" key="1">
    <citation type="journal article" date="2007" name="Appl. Environ. Microbiol.">
        <title>Genome sequence of the cellulolytic gliding bacterium Cytophaga hutchinsonii.</title>
        <authorList>
            <person name="Xie G."/>
            <person name="Bruce D.C."/>
            <person name="Challacombe J.F."/>
            <person name="Chertkov O."/>
            <person name="Detter J.C."/>
            <person name="Gilna P."/>
            <person name="Han C.S."/>
            <person name="Lucas S."/>
            <person name="Misra M."/>
            <person name="Myers G.L."/>
            <person name="Richardson P."/>
            <person name="Tapia R."/>
            <person name="Thayer N."/>
            <person name="Thompson L.S."/>
            <person name="Brettin T.S."/>
            <person name="Henrissat B."/>
            <person name="Wilson D.B."/>
            <person name="McBride M.J."/>
        </authorList>
    </citation>
    <scope>NUCLEOTIDE SEQUENCE [LARGE SCALE GENOMIC DNA]</scope>
    <source>
        <strain evidence="2">ATCC 33406 / DSM 1761 / CIP 103989 / NBRC 15051 / NCIMB 9469 / D465</strain>
    </source>
</reference>
<dbReference type="GO" id="GO:0016301">
    <property type="term" value="F:kinase activity"/>
    <property type="evidence" value="ECO:0007669"/>
    <property type="project" value="UniProtKB-KW"/>
</dbReference>
<name>A0A6N4SMM8_CYTH3</name>
<proteinExistence type="predicted"/>
<dbReference type="RefSeq" id="WP_011583638.1">
    <property type="nucleotide sequence ID" value="NC_008255.1"/>
</dbReference>
<keyword evidence="2" id="KW-1185">Reference proteome</keyword>
<protein>
    <submittedName>
        <fullName evidence="1">Two-component sensor histidine kinase/response regulator</fullName>
    </submittedName>
</protein>
<dbReference type="EMBL" id="CP000383">
    <property type="protein sequence ID" value="ABG57522.1"/>
    <property type="molecule type" value="Genomic_DNA"/>
</dbReference>
<organism evidence="1 2">
    <name type="scientific">Cytophaga hutchinsonii (strain ATCC 33406 / DSM 1761 / CIP 103989 / NBRC 15051 / NCIMB 9469 / D465)</name>
    <dbReference type="NCBI Taxonomy" id="269798"/>
    <lineage>
        <taxon>Bacteria</taxon>
        <taxon>Pseudomonadati</taxon>
        <taxon>Bacteroidota</taxon>
        <taxon>Cytophagia</taxon>
        <taxon>Cytophagales</taxon>
        <taxon>Cytophagaceae</taxon>
        <taxon>Cytophaga</taxon>
    </lineage>
</organism>
<dbReference type="SUPFAM" id="SSF63829">
    <property type="entry name" value="Calcium-dependent phosphotriesterase"/>
    <property type="match status" value="1"/>
</dbReference>
<dbReference type="Gene3D" id="2.130.10.10">
    <property type="entry name" value="YVTN repeat-like/Quinoprotein amine dehydrogenase"/>
    <property type="match status" value="2"/>
</dbReference>
<dbReference type="AlphaFoldDB" id="A0A6N4SMM8"/>
<accession>A0A6N4SMM8</accession>
<evidence type="ECO:0000313" key="2">
    <source>
        <dbReference type="Proteomes" id="UP000001822"/>
    </source>
</evidence>
<evidence type="ECO:0000313" key="1">
    <source>
        <dbReference type="EMBL" id="ABG57522.1"/>
    </source>
</evidence>
<dbReference type="InterPro" id="IPR011110">
    <property type="entry name" value="Reg_prop"/>
</dbReference>
<dbReference type="KEGG" id="chu:CHU_0230"/>
<dbReference type="InterPro" id="IPR015943">
    <property type="entry name" value="WD40/YVTN_repeat-like_dom_sf"/>
</dbReference>
<dbReference type="Proteomes" id="UP000001822">
    <property type="component" value="Chromosome"/>
</dbReference>
<dbReference type="OrthoDB" id="9806995at2"/>
<dbReference type="Pfam" id="PF07494">
    <property type="entry name" value="Reg_prop"/>
    <property type="match status" value="1"/>
</dbReference>
<keyword evidence="1" id="KW-0808">Transferase</keyword>
<sequence length="177" mass="19209">MFAITFDNAGNGWFGTNYGISKFDGTSTWSEYNEMNLSLIGYNYQTIKSIAVESNGTKWFGANSGAGVYIFNDVDWTYLNSNNSGLKTSGYVTSIVTDSKGIVWLGLNFGGVAKYDGKTVTTYTALNSNLVSSNVTSLCFDSEENLWVATQGGISKFDGTNWTTYLSGQLINAVTVE</sequence>